<sequence length="186" mass="20032">MNRRTDTSPRAVEGGPQSLAPSTGEGPPVPACGCADAELSVGRDDPPTGGDDVITRTVNDLLKKANHDPWFLKQLAGFKDTTLLLSATDTGRQLMITLNGLGASVRPYVGGLFDVKIRATEEVHRAVLFGEMDADAAFFSGKVRISGSLITAFGIKNKFLSFLQRHLTTESQALKPDKSSTERWQT</sequence>
<evidence type="ECO:0000256" key="1">
    <source>
        <dbReference type="SAM" id="MobiDB-lite"/>
    </source>
</evidence>
<comment type="caution">
    <text evidence="3">The sequence shown here is derived from an EMBL/GenBank/DDBJ whole genome shotgun (WGS) entry which is preliminary data.</text>
</comment>
<dbReference type="InterPro" id="IPR003033">
    <property type="entry name" value="SCP2_sterol-bd_dom"/>
</dbReference>
<dbReference type="Pfam" id="PF02036">
    <property type="entry name" value="SCP2"/>
    <property type="match status" value="1"/>
</dbReference>
<name>A0A0F9W142_9ZZZZ</name>
<dbReference type="InterPro" id="IPR036527">
    <property type="entry name" value="SCP2_sterol-bd_dom_sf"/>
</dbReference>
<gene>
    <name evidence="3" type="ORF">LCGC14_0015210</name>
</gene>
<feature type="region of interest" description="Disordered" evidence="1">
    <location>
        <begin position="1"/>
        <end position="30"/>
    </location>
</feature>
<organism evidence="3">
    <name type="scientific">marine sediment metagenome</name>
    <dbReference type="NCBI Taxonomy" id="412755"/>
    <lineage>
        <taxon>unclassified sequences</taxon>
        <taxon>metagenomes</taxon>
        <taxon>ecological metagenomes</taxon>
    </lineage>
</organism>
<protein>
    <recommendedName>
        <fullName evidence="2">SCP2 domain-containing protein</fullName>
    </recommendedName>
</protein>
<feature type="domain" description="SCP2" evidence="2">
    <location>
        <begin position="59"/>
        <end position="152"/>
    </location>
</feature>
<proteinExistence type="predicted"/>
<accession>A0A0F9W142</accession>
<evidence type="ECO:0000259" key="2">
    <source>
        <dbReference type="Pfam" id="PF02036"/>
    </source>
</evidence>
<evidence type="ECO:0000313" key="3">
    <source>
        <dbReference type="EMBL" id="KKO11046.1"/>
    </source>
</evidence>
<dbReference type="EMBL" id="LAZR01000003">
    <property type="protein sequence ID" value="KKO11046.1"/>
    <property type="molecule type" value="Genomic_DNA"/>
</dbReference>
<dbReference type="Gene3D" id="3.30.1050.10">
    <property type="entry name" value="SCP2 sterol-binding domain"/>
    <property type="match status" value="1"/>
</dbReference>
<dbReference type="AlphaFoldDB" id="A0A0F9W142"/>
<dbReference type="SUPFAM" id="SSF55718">
    <property type="entry name" value="SCP-like"/>
    <property type="match status" value="1"/>
</dbReference>
<reference evidence="3" key="1">
    <citation type="journal article" date="2015" name="Nature">
        <title>Complex archaea that bridge the gap between prokaryotes and eukaryotes.</title>
        <authorList>
            <person name="Spang A."/>
            <person name="Saw J.H."/>
            <person name="Jorgensen S.L."/>
            <person name="Zaremba-Niedzwiedzka K."/>
            <person name="Martijn J."/>
            <person name="Lind A.E."/>
            <person name="van Eijk R."/>
            <person name="Schleper C."/>
            <person name="Guy L."/>
            <person name="Ettema T.J."/>
        </authorList>
    </citation>
    <scope>NUCLEOTIDE SEQUENCE</scope>
</reference>